<comment type="similarity">
    <text evidence="1 7">Belongs to the DeoC/FbaB aldolase family. DeoC type 1 subfamily.</text>
</comment>
<dbReference type="NCBIfam" id="TIGR00126">
    <property type="entry name" value="deoC"/>
    <property type="match status" value="1"/>
</dbReference>
<accession>A0A410FTY6</accession>
<evidence type="ECO:0000256" key="6">
    <source>
        <dbReference type="ARBA" id="ARBA00056337"/>
    </source>
</evidence>
<dbReference type="AlphaFoldDB" id="A0A410FTY6"/>
<dbReference type="EMBL" id="CP034928">
    <property type="protein sequence ID" value="QAA76390.1"/>
    <property type="molecule type" value="Genomic_DNA"/>
</dbReference>
<comment type="function">
    <text evidence="6 7">Catalyzes a reversible aldol reaction between acetaldehyde and D-glyceraldehyde 3-phosphate to generate 2-deoxy-D-ribose 5-phosphate.</text>
</comment>
<evidence type="ECO:0000313" key="8">
    <source>
        <dbReference type="EMBL" id="QAA76390.1"/>
    </source>
</evidence>
<organism evidence="8 9">
    <name type="scientific">Bipolaricaulis sibiricus</name>
    <dbReference type="NCBI Taxonomy" id="2501609"/>
    <lineage>
        <taxon>Bacteria</taxon>
        <taxon>Candidatus Bipolaricaulota</taxon>
        <taxon>Candidatus Bipolaricaulia</taxon>
        <taxon>Candidatus Bipolaricaulales</taxon>
        <taxon>Candidatus Bipolaricaulaceae</taxon>
        <taxon>Candidatus Bipolaricaulis</taxon>
    </lineage>
</organism>
<name>A0A410FTY6_BIPS1</name>
<feature type="active site" description="Proton donor/acceptor" evidence="7">
    <location>
        <position position="184"/>
    </location>
</feature>
<gene>
    <name evidence="7" type="primary">deoC</name>
    <name evidence="8" type="ORF">BIP78_0624</name>
</gene>
<dbReference type="PANTHER" id="PTHR10889">
    <property type="entry name" value="DEOXYRIBOSE-PHOSPHATE ALDOLASE"/>
    <property type="match status" value="1"/>
</dbReference>
<dbReference type="GO" id="GO:0006018">
    <property type="term" value="P:2-deoxyribose 1-phosphate catabolic process"/>
    <property type="evidence" value="ECO:0007669"/>
    <property type="project" value="UniProtKB-UniRule"/>
</dbReference>
<evidence type="ECO:0000256" key="4">
    <source>
        <dbReference type="ARBA" id="ARBA00023270"/>
    </source>
</evidence>
<keyword evidence="3 7" id="KW-0456">Lyase</keyword>
<sequence>MTKAELAKMIDHTVLGPETGRAAVEKVCAQAIEHGFIAVCIPPGHVAWAKPLLRATGVRLCTVVGFPHGQHKPEVKAFEAARAVADGAVEVDMVVDIAALKEGDRARVLADVRAVREAAPKPVVLKVILECCLLSDAQKVLGAELCQEAGADFVKTSTGFSSGGATAEDVALLRRTVGRAMGVKASGGIRDYATAVRLIEAGASRIGASKSLEILAGAPG</sequence>
<comment type="pathway">
    <text evidence="7">Carbohydrate degradation; 2-deoxy-D-ribose 1-phosphate degradation; D-glyceraldehyde 3-phosphate and acetaldehyde from 2-deoxy-alpha-D-ribose 1-phosphate: step 2/2.</text>
</comment>
<comment type="catalytic activity">
    <reaction evidence="5 7">
        <text>2-deoxy-D-ribose 5-phosphate = D-glyceraldehyde 3-phosphate + acetaldehyde</text>
        <dbReference type="Rhea" id="RHEA:12821"/>
        <dbReference type="ChEBI" id="CHEBI:15343"/>
        <dbReference type="ChEBI" id="CHEBI:59776"/>
        <dbReference type="ChEBI" id="CHEBI:62877"/>
        <dbReference type="EC" id="4.1.2.4"/>
    </reaction>
</comment>
<dbReference type="InterPro" id="IPR013785">
    <property type="entry name" value="Aldolase_TIM"/>
</dbReference>
<dbReference type="HAMAP" id="MF_00114">
    <property type="entry name" value="DeoC_type1"/>
    <property type="match status" value="1"/>
</dbReference>
<dbReference type="KEGG" id="bih:BIP78_0624"/>
<evidence type="ECO:0000256" key="7">
    <source>
        <dbReference type="HAMAP-Rule" id="MF_00114"/>
    </source>
</evidence>
<dbReference type="FunFam" id="3.20.20.70:FF:000044">
    <property type="entry name" value="Deoxyribose-phosphate aldolase"/>
    <property type="match status" value="1"/>
</dbReference>
<dbReference type="Proteomes" id="UP000287233">
    <property type="component" value="Chromosome"/>
</dbReference>
<proteinExistence type="inferred from homology"/>
<dbReference type="Gene3D" id="3.20.20.70">
    <property type="entry name" value="Aldolase class I"/>
    <property type="match status" value="1"/>
</dbReference>
<reference evidence="9" key="1">
    <citation type="submission" date="2018-12" db="EMBL/GenBank/DDBJ databases">
        <title>Complete genome sequence of an uncultured bacterium of the candidate phylum Bipolaricaulota.</title>
        <authorList>
            <person name="Kadnikov V.V."/>
            <person name="Mardanov A.V."/>
            <person name="Beletsky A.V."/>
            <person name="Frank Y.A."/>
            <person name="Karnachuk O.V."/>
            <person name="Ravin N.V."/>
        </authorList>
    </citation>
    <scope>NUCLEOTIDE SEQUENCE [LARGE SCALE GENOMIC DNA]</scope>
</reference>
<dbReference type="GO" id="GO:0009264">
    <property type="term" value="P:deoxyribonucleotide catabolic process"/>
    <property type="evidence" value="ECO:0007669"/>
    <property type="project" value="UniProtKB-UniRule"/>
</dbReference>
<dbReference type="GO" id="GO:0016052">
    <property type="term" value="P:carbohydrate catabolic process"/>
    <property type="evidence" value="ECO:0007669"/>
    <property type="project" value="TreeGrafter"/>
</dbReference>
<dbReference type="Pfam" id="PF01791">
    <property type="entry name" value="DeoC"/>
    <property type="match status" value="1"/>
</dbReference>
<dbReference type="PIRSF" id="PIRSF001357">
    <property type="entry name" value="DeoC"/>
    <property type="match status" value="1"/>
</dbReference>
<dbReference type="GO" id="GO:0004139">
    <property type="term" value="F:deoxyribose-phosphate aldolase activity"/>
    <property type="evidence" value="ECO:0007669"/>
    <property type="project" value="UniProtKB-UniRule"/>
</dbReference>
<keyword evidence="2 7" id="KW-0963">Cytoplasm</keyword>
<dbReference type="InterPro" id="IPR028581">
    <property type="entry name" value="DeoC_typeI"/>
</dbReference>
<dbReference type="InterPro" id="IPR002915">
    <property type="entry name" value="DeoC/FbaB/LacD_aldolase"/>
</dbReference>
<evidence type="ECO:0000256" key="5">
    <source>
        <dbReference type="ARBA" id="ARBA00048791"/>
    </source>
</evidence>
<dbReference type="UniPathway" id="UPA00002">
    <property type="reaction ID" value="UER00468"/>
</dbReference>
<dbReference type="SUPFAM" id="SSF51569">
    <property type="entry name" value="Aldolase"/>
    <property type="match status" value="1"/>
</dbReference>
<evidence type="ECO:0000256" key="2">
    <source>
        <dbReference type="ARBA" id="ARBA00022490"/>
    </source>
</evidence>
<dbReference type="CDD" id="cd00959">
    <property type="entry name" value="DeoC"/>
    <property type="match status" value="1"/>
</dbReference>
<dbReference type="EC" id="4.1.2.4" evidence="7"/>
<keyword evidence="4 7" id="KW-0704">Schiff base</keyword>
<feature type="active site" description="Schiff-base intermediate with acetaldehyde" evidence="7">
    <location>
        <position position="155"/>
    </location>
</feature>
<protein>
    <recommendedName>
        <fullName evidence="7">Deoxyribose-phosphate aldolase</fullName>
        <shortName evidence="7">DERA</shortName>
        <ecNumber evidence="7">4.1.2.4</ecNumber>
    </recommendedName>
    <alternativeName>
        <fullName evidence="7">2-deoxy-D-ribose 5-phosphate aldolase</fullName>
    </alternativeName>
    <alternativeName>
        <fullName evidence="7">Phosphodeoxyriboaldolase</fullName>
        <shortName evidence="7">Deoxyriboaldolase</shortName>
    </alternativeName>
</protein>
<evidence type="ECO:0000256" key="3">
    <source>
        <dbReference type="ARBA" id="ARBA00023239"/>
    </source>
</evidence>
<dbReference type="InterPro" id="IPR011343">
    <property type="entry name" value="DeoC"/>
</dbReference>
<evidence type="ECO:0000313" key="9">
    <source>
        <dbReference type="Proteomes" id="UP000287233"/>
    </source>
</evidence>
<feature type="active site" description="Proton donor/acceptor" evidence="7">
    <location>
        <position position="92"/>
    </location>
</feature>
<dbReference type="SMART" id="SM01133">
    <property type="entry name" value="DeoC"/>
    <property type="match status" value="1"/>
</dbReference>
<dbReference type="PANTHER" id="PTHR10889:SF1">
    <property type="entry name" value="DEOXYRIBOSE-PHOSPHATE ALDOLASE"/>
    <property type="match status" value="1"/>
</dbReference>
<comment type="subcellular location">
    <subcellularLocation>
        <location evidence="7">Cytoplasm</location>
    </subcellularLocation>
</comment>
<dbReference type="GO" id="GO:0005737">
    <property type="term" value="C:cytoplasm"/>
    <property type="evidence" value="ECO:0007669"/>
    <property type="project" value="UniProtKB-SubCell"/>
</dbReference>
<evidence type="ECO:0000256" key="1">
    <source>
        <dbReference type="ARBA" id="ARBA00010936"/>
    </source>
</evidence>